<dbReference type="OrthoDB" id="9766798at2"/>
<evidence type="ECO:0000313" key="9">
    <source>
        <dbReference type="Proteomes" id="UP000298246"/>
    </source>
</evidence>
<evidence type="ECO:0000256" key="7">
    <source>
        <dbReference type="SAM" id="Phobius"/>
    </source>
</evidence>
<dbReference type="GO" id="GO:0005886">
    <property type="term" value="C:plasma membrane"/>
    <property type="evidence" value="ECO:0007669"/>
    <property type="project" value="UniProtKB-SubCell"/>
</dbReference>
<dbReference type="Pfam" id="PF03601">
    <property type="entry name" value="Cons_hypoth698"/>
    <property type="match status" value="1"/>
</dbReference>
<dbReference type="InterPro" id="IPR018383">
    <property type="entry name" value="UPF0324_pro"/>
</dbReference>
<feature type="transmembrane region" description="Helical" evidence="7">
    <location>
        <begin position="247"/>
        <end position="269"/>
    </location>
</feature>
<keyword evidence="9" id="KW-1185">Reference proteome</keyword>
<dbReference type="AlphaFoldDB" id="A0A4Y8PZL2"/>
<feature type="transmembrane region" description="Helical" evidence="7">
    <location>
        <begin position="423"/>
        <end position="445"/>
    </location>
</feature>
<feature type="transmembrane region" description="Helical" evidence="7">
    <location>
        <begin position="30"/>
        <end position="49"/>
    </location>
</feature>
<gene>
    <name evidence="8" type="ORF">B5M42_14195</name>
</gene>
<comment type="subcellular location">
    <subcellularLocation>
        <location evidence="1">Cell membrane</location>
        <topology evidence="1">Multi-pass membrane protein</topology>
    </subcellularLocation>
</comment>
<reference evidence="8 9" key="1">
    <citation type="submission" date="2017-03" db="EMBL/GenBank/DDBJ databases">
        <title>Isolation of Levoglucosan Utilizing Bacteria.</title>
        <authorList>
            <person name="Arya A.S."/>
        </authorList>
    </citation>
    <scope>NUCLEOTIDE SEQUENCE [LARGE SCALE GENOMIC DNA]</scope>
    <source>
        <strain evidence="8 9">MEC069</strain>
    </source>
</reference>
<evidence type="ECO:0000256" key="4">
    <source>
        <dbReference type="ARBA" id="ARBA00022692"/>
    </source>
</evidence>
<keyword evidence="5 7" id="KW-1133">Transmembrane helix</keyword>
<comment type="similarity">
    <text evidence="2">Belongs to the UPF0324 family.</text>
</comment>
<protein>
    <recommendedName>
        <fullName evidence="10">Sulfate exporter family transporter</fullName>
    </recommendedName>
</protein>
<dbReference type="EMBL" id="MYFO01000017">
    <property type="protein sequence ID" value="TFE86765.1"/>
    <property type="molecule type" value="Genomic_DNA"/>
</dbReference>
<evidence type="ECO:0000256" key="3">
    <source>
        <dbReference type="ARBA" id="ARBA00022475"/>
    </source>
</evidence>
<dbReference type="PANTHER" id="PTHR30106">
    <property type="entry name" value="INNER MEMBRANE PROTEIN YEIH-RELATED"/>
    <property type="match status" value="1"/>
</dbReference>
<accession>A0A4Y8PZL2</accession>
<proteinExistence type="inferred from homology"/>
<feature type="transmembrane region" description="Helical" evidence="7">
    <location>
        <begin position="164"/>
        <end position="182"/>
    </location>
</feature>
<feature type="transmembrane region" description="Helical" evidence="7">
    <location>
        <begin position="356"/>
        <end position="381"/>
    </location>
</feature>
<name>A0A4Y8PZL2_9BACL</name>
<organism evidence="8 9">
    <name type="scientific">Paenibacillus athensensis</name>
    <dbReference type="NCBI Taxonomy" id="1967502"/>
    <lineage>
        <taxon>Bacteria</taxon>
        <taxon>Bacillati</taxon>
        <taxon>Bacillota</taxon>
        <taxon>Bacilli</taxon>
        <taxon>Bacillales</taxon>
        <taxon>Paenibacillaceae</taxon>
        <taxon>Paenibacillus</taxon>
    </lineage>
</organism>
<feature type="transmembrane region" description="Helical" evidence="7">
    <location>
        <begin position="80"/>
        <end position="98"/>
    </location>
</feature>
<feature type="transmembrane region" description="Helical" evidence="7">
    <location>
        <begin position="318"/>
        <end position="335"/>
    </location>
</feature>
<evidence type="ECO:0000256" key="2">
    <source>
        <dbReference type="ARBA" id="ARBA00007977"/>
    </source>
</evidence>
<dbReference type="PANTHER" id="PTHR30106:SF1">
    <property type="entry name" value="UPF0324 MEMBRANE PROTEIN FN0533"/>
    <property type="match status" value="1"/>
</dbReference>
<evidence type="ECO:0000256" key="5">
    <source>
        <dbReference type="ARBA" id="ARBA00022989"/>
    </source>
</evidence>
<evidence type="ECO:0000256" key="1">
    <source>
        <dbReference type="ARBA" id="ARBA00004651"/>
    </source>
</evidence>
<feature type="transmembrane region" description="Helical" evidence="7">
    <location>
        <begin position="189"/>
        <end position="208"/>
    </location>
</feature>
<feature type="transmembrane region" description="Helical" evidence="7">
    <location>
        <begin position="135"/>
        <end position="152"/>
    </location>
</feature>
<sequence>MSTLQVNRISTDSQVPQQSKWAGFVNKEDWWTVWIGLFLVVFAVVLWTTGGTLKSFTPSFAAWSNGDSLRATLTGNAWRIVYLFALLLVLFTVATAVLKVRTTYFIPGFLLLFGLSLLINVFSSWTVASKYSIEAPLVALAVGLVLGNVLRIPAWFDSALRTELYVKVGIILLGATLPFTLIAKAGPVAFLQATIIAVITFLIIYWVAKALGLDQRFAATLGAGGSICGVSASIAIGSSIKTKKEHVSVTISLVVIYAVVFIFLLSFLIKALGIEPGPAGAWIGTSEFADAAGITAASAFGDHALTSFTLMKVVGRDMFIGVWSFLLAFISITLWEKRKDGPKAGARQIVSRFPKFVIGFFVASILLTLLIANVSAASQTVITADVIAPIKAIRTWAFTFTFLSIGLTTRFRELTAIGWRPVVAFGVGAVINVILGYVLSVQLFGDFWSHL</sequence>
<feature type="transmembrane region" description="Helical" evidence="7">
    <location>
        <begin position="393"/>
        <end position="411"/>
    </location>
</feature>
<evidence type="ECO:0000256" key="6">
    <source>
        <dbReference type="ARBA" id="ARBA00023136"/>
    </source>
</evidence>
<evidence type="ECO:0000313" key="8">
    <source>
        <dbReference type="EMBL" id="TFE86765.1"/>
    </source>
</evidence>
<feature type="transmembrane region" description="Helical" evidence="7">
    <location>
        <begin position="104"/>
        <end position="123"/>
    </location>
</feature>
<dbReference type="RefSeq" id="WP_134753921.1">
    <property type="nucleotide sequence ID" value="NZ_MYFO02000003.1"/>
</dbReference>
<keyword evidence="4 7" id="KW-0812">Transmembrane</keyword>
<evidence type="ECO:0008006" key="10">
    <source>
        <dbReference type="Google" id="ProtNLM"/>
    </source>
</evidence>
<feature type="transmembrane region" description="Helical" evidence="7">
    <location>
        <begin position="220"/>
        <end position="240"/>
    </location>
</feature>
<keyword evidence="3" id="KW-1003">Cell membrane</keyword>
<comment type="caution">
    <text evidence="8">The sequence shown here is derived from an EMBL/GenBank/DDBJ whole genome shotgun (WGS) entry which is preliminary data.</text>
</comment>
<keyword evidence="6 7" id="KW-0472">Membrane</keyword>
<dbReference type="Proteomes" id="UP000298246">
    <property type="component" value="Unassembled WGS sequence"/>
</dbReference>